<evidence type="ECO:0000256" key="3">
    <source>
        <dbReference type="ARBA" id="ARBA00022737"/>
    </source>
</evidence>
<dbReference type="GO" id="GO:0003677">
    <property type="term" value="F:DNA binding"/>
    <property type="evidence" value="ECO:0007669"/>
    <property type="project" value="InterPro"/>
</dbReference>
<dbReference type="SUPFAM" id="SSF47413">
    <property type="entry name" value="lambda repressor-like DNA-binding domains"/>
    <property type="match status" value="1"/>
</dbReference>
<dbReference type="Proteomes" id="UP000530514">
    <property type="component" value="Unassembled WGS sequence"/>
</dbReference>
<comment type="similarity">
    <text evidence="5">Belongs to the Rap family.</text>
</comment>
<dbReference type="EMBL" id="JACEIP010000020">
    <property type="protein sequence ID" value="MBA4543730.1"/>
    <property type="molecule type" value="Genomic_DNA"/>
</dbReference>
<sequence>MNAQDLKSLGEALRRIRKEKGFRLKDLEDHRISFATISSIERGVPTVKPQNRIYYCQKLGFDIEDLPSLINKERENRSQIENLLFLIETCINLDCDGALERLRMLQQESKGQFMDIILYLKGLCYMKKNNLKAAEKYINQAIELIDSGKGTMNENNIKAACFNELGRIYYLRDNNLNKALDFVNKGLNVFIKSGDRQELQYELLIGKVSYLEKLYRTDEALQTLDELWASIQNINRLDVKLNMYELRATLLNQKKKFQTALTFAKEGLYIARANGTHEQAVRLLTVWGNILQNAGDLQTAENCYQLALRLENKLKDKKYVLVSTLTQLGKLYGKRGEWEQSFNCLNMAVNRGRKYNDAHRFCESLMALGDYYLETDEYAKAITPYEEALEISTQYNFSRQKEKSLLNLSECWKKMGNTEKYVALLDELQSELRLREQEGLET</sequence>
<dbReference type="GO" id="GO:0005737">
    <property type="term" value="C:cytoplasm"/>
    <property type="evidence" value="ECO:0007669"/>
    <property type="project" value="UniProtKB-SubCell"/>
</dbReference>
<protein>
    <submittedName>
        <fullName evidence="8">Tetratricopeptide repeat protein</fullName>
    </submittedName>
</protein>
<gene>
    <name evidence="8" type="ORF">H1164_12600</name>
</gene>
<keyword evidence="4 6" id="KW-0802">TPR repeat</keyword>
<dbReference type="PANTHER" id="PTHR46630:SF1">
    <property type="entry name" value="TETRATRICOPEPTIDE REPEAT PROTEIN 29"/>
    <property type="match status" value="1"/>
</dbReference>
<comment type="caution">
    <text evidence="8">The sequence shown here is derived from an EMBL/GenBank/DDBJ whole genome shotgun (WGS) entry which is preliminary data.</text>
</comment>
<dbReference type="Pfam" id="PF13424">
    <property type="entry name" value="TPR_12"/>
    <property type="match status" value="1"/>
</dbReference>
<dbReference type="InterPro" id="IPR051476">
    <property type="entry name" value="Bac_ResReg_Asp_Phosphatase"/>
</dbReference>
<evidence type="ECO:0000256" key="2">
    <source>
        <dbReference type="ARBA" id="ARBA00022490"/>
    </source>
</evidence>
<dbReference type="PROSITE" id="PS50943">
    <property type="entry name" value="HTH_CROC1"/>
    <property type="match status" value="1"/>
</dbReference>
<keyword evidence="2" id="KW-0963">Cytoplasm</keyword>
<dbReference type="Gene3D" id="1.10.260.40">
    <property type="entry name" value="lambda repressor-like DNA-binding domains"/>
    <property type="match status" value="1"/>
</dbReference>
<dbReference type="Gene3D" id="1.25.40.10">
    <property type="entry name" value="Tetratricopeptide repeat domain"/>
    <property type="match status" value="2"/>
</dbReference>
<feature type="domain" description="HTH cro/C1-type" evidence="7">
    <location>
        <begin position="13"/>
        <end position="66"/>
    </location>
</feature>
<dbReference type="PANTHER" id="PTHR46630">
    <property type="entry name" value="TETRATRICOPEPTIDE REPEAT PROTEIN 29"/>
    <property type="match status" value="1"/>
</dbReference>
<evidence type="ECO:0000256" key="1">
    <source>
        <dbReference type="ARBA" id="ARBA00004496"/>
    </source>
</evidence>
<keyword evidence="9" id="KW-1185">Reference proteome</keyword>
<evidence type="ECO:0000313" key="8">
    <source>
        <dbReference type="EMBL" id="MBA4543730.1"/>
    </source>
</evidence>
<dbReference type="SMART" id="SM00028">
    <property type="entry name" value="TPR"/>
    <property type="match status" value="6"/>
</dbReference>
<evidence type="ECO:0000256" key="5">
    <source>
        <dbReference type="ARBA" id="ARBA00038253"/>
    </source>
</evidence>
<dbReference type="InterPro" id="IPR010982">
    <property type="entry name" value="Lambda_DNA-bd_dom_sf"/>
</dbReference>
<feature type="repeat" description="TPR" evidence="6">
    <location>
        <begin position="362"/>
        <end position="395"/>
    </location>
</feature>
<evidence type="ECO:0000259" key="7">
    <source>
        <dbReference type="PROSITE" id="PS50943"/>
    </source>
</evidence>
<accession>A0A7W1XBP2</accession>
<comment type="subcellular location">
    <subcellularLocation>
        <location evidence="1">Cytoplasm</location>
    </subcellularLocation>
</comment>
<reference evidence="8 9" key="1">
    <citation type="submission" date="2020-07" db="EMBL/GenBank/DDBJ databases">
        <authorList>
            <person name="Feng H."/>
        </authorList>
    </citation>
    <scope>NUCLEOTIDE SEQUENCE [LARGE SCALE GENOMIC DNA]</scope>
    <source>
        <strain evidence="9">s-11</strain>
    </source>
</reference>
<dbReference type="OrthoDB" id="2987571at2"/>
<dbReference type="InterPro" id="IPR019734">
    <property type="entry name" value="TPR_rpt"/>
</dbReference>
<dbReference type="InterPro" id="IPR011990">
    <property type="entry name" value="TPR-like_helical_dom_sf"/>
</dbReference>
<proteinExistence type="inferred from homology"/>
<dbReference type="AlphaFoldDB" id="A0A7W1XBP2"/>
<dbReference type="CDD" id="cd00093">
    <property type="entry name" value="HTH_XRE"/>
    <property type="match status" value="1"/>
</dbReference>
<name>A0A7W1XBP2_9BACL</name>
<organism evidence="8 9">
    <name type="scientific">Thermoactinomyces daqus</name>
    <dbReference type="NCBI Taxonomy" id="1329516"/>
    <lineage>
        <taxon>Bacteria</taxon>
        <taxon>Bacillati</taxon>
        <taxon>Bacillota</taxon>
        <taxon>Bacilli</taxon>
        <taxon>Bacillales</taxon>
        <taxon>Thermoactinomycetaceae</taxon>
        <taxon>Thermoactinomyces</taxon>
    </lineage>
</organism>
<dbReference type="InterPro" id="IPR001387">
    <property type="entry name" value="Cro/C1-type_HTH"/>
</dbReference>
<dbReference type="SUPFAM" id="SSF48452">
    <property type="entry name" value="TPR-like"/>
    <property type="match status" value="2"/>
</dbReference>
<dbReference type="Pfam" id="PF13181">
    <property type="entry name" value="TPR_8"/>
    <property type="match status" value="1"/>
</dbReference>
<dbReference type="RefSeq" id="WP_033102098.1">
    <property type="nucleotide sequence ID" value="NZ_JACEIP010000020.1"/>
</dbReference>
<evidence type="ECO:0000313" key="9">
    <source>
        <dbReference type="Proteomes" id="UP000530514"/>
    </source>
</evidence>
<dbReference type="PROSITE" id="PS50005">
    <property type="entry name" value="TPR"/>
    <property type="match status" value="1"/>
</dbReference>
<keyword evidence="3" id="KW-0677">Repeat</keyword>
<evidence type="ECO:0000256" key="4">
    <source>
        <dbReference type="ARBA" id="ARBA00022803"/>
    </source>
</evidence>
<evidence type="ECO:0000256" key="6">
    <source>
        <dbReference type="PROSITE-ProRule" id="PRU00339"/>
    </source>
</evidence>